<accession>A0A2B7ZPS0</accession>
<name>A0A2B7ZPS0_9EURO</name>
<gene>
    <name evidence="1" type="ORF">GX50_01870</name>
</gene>
<evidence type="ECO:0000313" key="1">
    <source>
        <dbReference type="EMBL" id="PGH35290.1"/>
    </source>
</evidence>
<dbReference type="AlphaFoldDB" id="A0A2B7ZPS0"/>
<comment type="caution">
    <text evidence="1">The sequence shown here is derived from an EMBL/GenBank/DDBJ whole genome shotgun (WGS) entry which is preliminary data.</text>
</comment>
<organism evidence="1 2">
    <name type="scientific">[Emmonsia] crescens</name>
    <dbReference type="NCBI Taxonomy" id="73230"/>
    <lineage>
        <taxon>Eukaryota</taxon>
        <taxon>Fungi</taxon>
        <taxon>Dikarya</taxon>
        <taxon>Ascomycota</taxon>
        <taxon>Pezizomycotina</taxon>
        <taxon>Eurotiomycetes</taxon>
        <taxon>Eurotiomycetidae</taxon>
        <taxon>Onygenales</taxon>
        <taxon>Ajellomycetaceae</taxon>
        <taxon>Emergomyces</taxon>
    </lineage>
</organism>
<dbReference type="Proteomes" id="UP000226031">
    <property type="component" value="Unassembled WGS sequence"/>
</dbReference>
<sequence length="186" mass="20936">MDFPPLSSFTPVSLEWRMVPRLAWIFCNLQVTVDSRNRSTLHKGGSVDTVSRTIAGTSPLKTRDSAIIRQDIGLYLKGSASTWWTMELDDVTMTSLCQSFLSACTHIHSRFQLVVPSQERLSAYATSCEDGVLVKTNDKEPTNNVGFMYRYLNLPTFLVTGRIWIPVPSSTFSKVCTKPTRDKHII</sequence>
<evidence type="ECO:0000313" key="2">
    <source>
        <dbReference type="Proteomes" id="UP000226031"/>
    </source>
</evidence>
<keyword evidence="2" id="KW-1185">Reference proteome</keyword>
<reference evidence="1 2" key="1">
    <citation type="submission" date="2017-10" db="EMBL/GenBank/DDBJ databases">
        <title>Comparative genomics in systemic dimorphic fungi from Ajellomycetaceae.</title>
        <authorList>
            <person name="Munoz J.F."/>
            <person name="Mcewen J.G."/>
            <person name="Clay O.K."/>
            <person name="Cuomo C.A."/>
        </authorList>
    </citation>
    <scope>NUCLEOTIDE SEQUENCE [LARGE SCALE GENOMIC DNA]</scope>
    <source>
        <strain evidence="1 2">UAMH4076</strain>
    </source>
</reference>
<proteinExistence type="predicted"/>
<dbReference type="EMBL" id="PDND01000024">
    <property type="protein sequence ID" value="PGH35290.1"/>
    <property type="molecule type" value="Genomic_DNA"/>
</dbReference>
<protein>
    <submittedName>
        <fullName evidence="1">Uncharacterized protein</fullName>
    </submittedName>
</protein>